<gene>
    <name evidence="2" type="ORF">F511_14977</name>
</gene>
<reference evidence="2 3" key="1">
    <citation type="journal article" date="2015" name="Proc. Natl. Acad. Sci. U.S.A.">
        <title>The resurrection genome of Boea hygrometrica: A blueprint for survival of dehydration.</title>
        <authorList>
            <person name="Xiao L."/>
            <person name="Yang G."/>
            <person name="Zhang L."/>
            <person name="Yang X."/>
            <person name="Zhao S."/>
            <person name="Ji Z."/>
            <person name="Zhou Q."/>
            <person name="Hu M."/>
            <person name="Wang Y."/>
            <person name="Chen M."/>
            <person name="Xu Y."/>
            <person name="Jin H."/>
            <person name="Xiao X."/>
            <person name="Hu G."/>
            <person name="Bao F."/>
            <person name="Hu Y."/>
            <person name="Wan P."/>
            <person name="Li L."/>
            <person name="Deng X."/>
            <person name="Kuang T."/>
            <person name="Xiang C."/>
            <person name="Zhu J.K."/>
            <person name="Oliver M.J."/>
            <person name="He Y."/>
        </authorList>
    </citation>
    <scope>NUCLEOTIDE SEQUENCE [LARGE SCALE GENOMIC DNA]</scope>
    <source>
        <strain evidence="3">cv. XS01</strain>
    </source>
</reference>
<protein>
    <submittedName>
        <fullName evidence="2">PsbP domain-containing protein 3, chloroplastic-like</fullName>
    </submittedName>
</protein>
<keyword evidence="3" id="KW-1185">Reference proteome</keyword>
<sequence>MASVSSMPSQFPLSRSLLQGLKRNKNSSILCCKKHGLDQKICVSSGEEEHMTRRRELLFQVVSAASMLPAVAPVALSADTEVAADFRVYTDERISSEEQRSSSGQSWSNEVKQREEQNRHQIRAGLRIRPAEKSAQIDQLGHISLEREMCYQIRRRFNELRTE</sequence>
<evidence type="ECO:0000313" key="3">
    <source>
        <dbReference type="Proteomes" id="UP000250235"/>
    </source>
</evidence>
<organism evidence="2 3">
    <name type="scientific">Dorcoceras hygrometricum</name>
    <dbReference type="NCBI Taxonomy" id="472368"/>
    <lineage>
        <taxon>Eukaryota</taxon>
        <taxon>Viridiplantae</taxon>
        <taxon>Streptophyta</taxon>
        <taxon>Embryophyta</taxon>
        <taxon>Tracheophyta</taxon>
        <taxon>Spermatophyta</taxon>
        <taxon>Magnoliopsida</taxon>
        <taxon>eudicotyledons</taxon>
        <taxon>Gunneridae</taxon>
        <taxon>Pentapetalae</taxon>
        <taxon>asterids</taxon>
        <taxon>lamiids</taxon>
        <taxon>Lamiales</taxon>
        <taxon>Gesneriaceae</taxon>
        <taxon>Didymocarpoideae</taxon>
        <taxon>Trichosporeae</taxon>
        <taxon>Loxocarpinae</taxon>
        <taxon>Dorcoceras</taxon>
    </lineage>
</organism>
<evidence type="ECO:0000256" key="1">
    <source>
        <dbReference type="SAM" id="MobiDB-lite"/>
    </source>
</evidence>
<dbReference type="EMBL" id="KV007757">
    <property type="protein sequence ID" value="KZV31037.1"/>
    <property type="molecule type" value="Genomic_DNA"/>
</dbReference>
<name>A0A2Z7BAM2_9LAMI</name>
<accession>A0A2Z7BAM2</accession>
<proteinExistence type="predicted"/>
<feature type="compositionally biased region" description="Low complexity" evidence="1">
    <location>
        <begin position="101"/>
        <end position="110"/>
    </location>
</feature>
<dbReference type="AlphaFoldDB" id="A0A2Z7BAM2"/>
<feature type="region of interest" description="Disordered" evidence="1">
    <location>
        <begin position="93"/>
        <end position="127"/>
    </location>
</feature>
<dbReference type="Proteomes" id="UP000250235">
    <property type="component" value="Unassembled WGS sequence"/>
</dbReference>
<evidence type="ECO:0000313" key="2">
    <source>
        <dbReference type="EMBL" id="KZV31037.1"/>
    </source>
</evidence>